<keyword evidence="2" id="KW-1185">Reference proteome</keyword>
<reference evidence="1" key="2">
    <citation type="journal article" date="2024" name="Plant">
        <title>Genomic evolution and insights into agronomic trait innovations of Sesamum species.</title>
        <authorList>
            <person name="Miao H."/>
            <person name="Wang L."/>
            <person name="Qu L."/>
            <person name="Liu H."/>
            <person name="Sun Y."/>
            <person name="Le M."/>
            <person name="Wang Q."/>
            <person name="Wei S."/>
            <person name="Zheng Y."/>
            <person name="Lin W."/>
            <person name="Duan Y."/>
            <person name="Cao H."/>
            <person name="Xiong S."/>
            <person name="Wang X."/>
            <person name="Wei L."/>
            <person name="Li C."/>
            <person name="Ma Q."/>
            <person name="Ju M."/>
            <person name="Zhao R."/>
            <person name="Li G."/>
            <person name="Mu C."/>
            <person name="Tian Q."/>
            <person name="Mei H."/>
            <person name="Zhang T."/>
            <person name="Gao T."/>
            <person name="Zhang H."/>
        </authorList>
    </citation>
    <scope>NUCLEOTIDE SEQUENCE</scope>
    <source>
        <strain evidence="1">K16</strain>
    </source>
</reference>
<organism evidence="1 2">
    <name type="scientific">Sesamum angolense</name>
    <dbReference type="NCBI Taxonomy" id="2727404"/>
    <lineage>
        <taxon>Eukaryota</taxon>
        <taxon>Viridiplantae</taxon>
        <taxon>Streptophyta</taxon>
        <taxon>Embryophyta</taxon>
        <taxon>Tracheophyta</taxon>
        <taxon>Spermatophyta</taxon>
        <taxon>Magnoliopsida</taxon>
        <taxon>eudicotyledons</taxon>
        <taxon>Gunneridae</taxon>
        <taxon>Pentapetalae</taxon>
        <taxon>asterids</taxon>
        <taxon>lamiids</taxon>
        <taxon>Lamiales</taxon>
        <taxon>Pedaliaceae</taxon>
        <taxon>Sesamum</taxon>
    </lineage>
</organism>
<gene>
    <name evidence="1" type="ORF">Sango_1354800</name>
</gene>
<comment type="caution">
    <text evidence="1">The sequence shown here is derived from an EMBL/GenBank/DDBJ whole genome shotgun (WGS) entry which is preliminary data.</text>
</comment>
<reference evidence="1" key="1">
    <citation type="submission" date="2020-06" db="EMBL/GenBank/DDBJ databases">
        <authorList>
            <person name="Li T."/>
            <person name="Hu X."/>
            <person name="Zhang T."/>
            <person name="Song X."/>
            <person name="Zhang H."/>
            <person name="Dai N."/>
            <person name="Sheng W."/>
            <person name="Hou X."/>
            <person name="Wei L."/>
        </authorList>
    </citation>
    <scope>NUCLEOTIDE SEQUENCE</scope>
    <source>
        <strain evidence="1">K16</strain>
        <tissue evidence="1">Leaf</tissue>
    </source>
</reference>
<dbReference type="Proteomes" id="UP001289374">
    <property type="component" value="Unassembled WGS sequence"/>
</dbReference>
<accession>A0AAE2BV50</accession>
<evidence type="ECO:0000313" key="2">
    <source>
        <dbReference type="Proteomes" id="UP001289374"/>
    </source>
</evidence>
<dbReference type="EMBL" id="JACGWL010000007">
    <property type="protein sequence ID" value="KAK4398793.1"/>
    <property type="molecule type" value="Genomic_DNA"/>
</dbReference>
<proteinExistence type="predicted"/>
<evidence type="ECO:0000313" key="1">
    <source>
        <dbReference type="EMBL" id="KAK4398793.1"/>
    </source>
</evidence>
<sequence>MPSIAHPFSHLRFQNQISSRKSHYFSISINWFFRNSFTDSQYSRARSSSDPMGCISSKAIARSMSIREELNHGFQSRSAAWEELLTSHTGNDQLFALVSSANTMTTKLRTSSFTLPSRDPDTAPETKYLANAWDLIPDINGKTEVKSALDALGEPDFGRFTRSKSCQILGERDMIGLAPETGGLSENKLDWKDKNLTGSRSFHTVEEYDALLERIHKFRTRSMDSFEDYYSMDKSLQVRSSDGDQNDNCIHRTTTDSLKKEAVIEADRNLDRGASSLLRNFDNFKDIVQVDGMHETGWKRKAIAKGLKSLDVPTLDFPAVARRRQRIQAEGQVYSPGTYITPKFGSYNAKVTPVRQEGAGAEKSVFSPELVAAFENCMQQLQEEEDSILSHMEGYLPVGDKIENEEKEVPQT</sequence>
<protein>
    <submittedName>
        <fullName evidence="1">Uncharacterized protein</fullName>
    </submittedName>
</protein>
<dbReference type="AlphaFoldDB" id="A0AAE2BV50"/>
<name>A0AAE2BV50_9LAMI</name>